<keyword evidence="2" id="KW-1185">Reference proteome</keyword>
<protein>
    <recommendedName>
        <fullName evidence="3">Type IV pilus biogenesis</fullName>
    </recommendedName>
</protein>
<organism evidence="1 2">
    <name type="scientific">Shimia aestuarii</name>
    <dbReference type="NCBI Taxonomy" id="254406"/>
    <lineage>
        <taxon>Bacteria</taxon>
        <taxon>Pseudomonadati</taxon>
        <taxon>Pseudomonadota</taxon>
        <taxon>Alphaproteobacteria</taxon>
        <taxon>Rhodobacterales</taxon>
        <taxon>Roseobacteraceae</taxon>
    </lineage>
</organism>
<dbReference type="RefSeq" id="WP_093092882.1">
    <property type="nucleotide sequence ID" value="NZ_FOTQ01000002.1"/>
</dbReference>
<dbReference type="Proteomes" id="UP000199144">
    <property type="component" value="Unassembled WGS sequence"/>
</dbReference>
<dbReference type="EMBL" id="FOTQ01000002">
    <property type="protein sequence ID" value="SFL91049.1"/>
    <property type="molecule type" value="Genomic_DNA"/>
</dbReference>
<evidence type="ECO:0008006" key="3">
    <source>
        <dbReference type="Google" id="ProtNLM"/>
    </source>
</evidence>
<evidence type="ECO:0000313" key="1">
    <source>
        <dbReference type="EMBL" id="SFL91049.1"/>
    </source>
</evidence>
<reference evidence="1 2" key="1">
    <citation type="submission" date="2016-10" db="EMBL/GenBank/DDBJ databases">
        <authorList>
            <person name="de Groot N.N."/>
        </authorList>
    </citation>
    <scope>NUCLEOTIDE SEQUENCE [LARGE SCALE GENOMIC DNA]</scope>
    <source>
        <strain evidence="1 2">DSM 15283</strain>
    </source>
</reference>
<accession>A0A1I4LJD9</accession>
<name>A0A1I4LJD9_9RHOB</name>
<sequence length="85" mass="8790">MTTKTPDAVAATATTPGVLKNRTRLTLIGLMGTTENPSALLLTPSGRTLKVGLGDRTPGGKVVGIDNTSIVLQSGSRETRLTMPN</sequence>
<proteinExistence type="predicted"/>
<dbReference type="AlphaFoldDB" id="A0A1I4LJD9"/>
<evidence type="ECO:0000313" key="2">
    <source>
        <dbReference type="Proteomes" id="UP000199144"/>
    </source>
</evidence>
<dbReference type="STRING" id="254406.SAMN04488042_102115"/>
<gene>
    <name evidence="1" type="ORF">SAMN04488042_102115</name>
</gene>
<dbReference type="OrthoDB" id="7864572at2"/>